<reference evidence="1 2" key="1">
    <citation type="journal article" date="2020" name="Nature">
        <title>Six reference-quality genomes reveal evolution of bat adaptations.</title>
        <authorList>
            <person name="Jebb D."/>
            <person name="Huang Z."/>
            <person name="Pippel M."/>
            <person name="Hughes G.M."/>
            <person name="Lavrichenko K."/>
            <person name="Devanna P."/>
            <person name="Winkler S."/>
            <person name="Jermiin L.S."/>
            <person name="Skirmuntt E.C."/>
            <person name="Katzourakis A."/>
            <person name="Burkitt-Gray L."/>
            <person name="Ray D.A."/>
            <person name="Sullivan K.A.M."/>
            <person name="Roscito J.G."/>
            <person name="Kirilenko B.M."/>
            <person name="Davalos L.M."/>
            <person name="Corthals A.P."/>
            <person name="Power M.L."/>
            <person name="Jones G."/>
            <person name="Ransome R.D."/>
            <person name="Dechmann D.K.N."/>
            <person name="Locatelli A.G."/>
            <person name="Puechmaille S.J."/>
            <person name="Fedrigo O."/>
            <person name="Jarvis E.D."/>
            <person name="Hiller M."/>
            <person name="Vernes S.C."/>
            <person name="Myers E.W."/>
            <person name="Teeling E.C."/>
        </authorList>
    </citation>
    <scope>NUCLEOTIDE SEQUENCE [LARGE SCALE GENOMIC DNA]</scope>
    <source>
        <strain evidence="1">MRouAeg1</strain>
        <tissue evidence="1">Muscle</tissue>
    </source>
</reference>
<evidence type="ECO:0000313" key="2">
    <source>
        <dbReference type="Proteomes" id="UP000593571"/>
    </source>
</evidence>
<name>A0A7J8CHS9_ROUAE</name>
<dbReference type="EMBL" id="JACASE010000014">
    <property type="protein sequence ID" value="KAF6410420.1"/>
    <property type="molecule type" value="Genomic_DNA"/>
</dbReference>
<dbReference type="AlphaFoldDB" id="A0A7J8CHS9"/>
<organism evidence="1 2">
    <name type="scientific">Rousettus aegyptiacus</name>
    <name type="common">Egyptian fruit bat</name>
    <name type="synonym">Pteropus aegyptiacus</name>
    <dbReference type="NCBI Taxonomy" id="9407"/>
    <lineage>
        <taxon>Eukaryota</taxon>
        <taxon>Metazoa</taxon>
        <taxon>Chordata</taxon>
        <taxon>Craniata</taxon>
        <taxon>Vertebrata</taxon>
        <taxon>Euteleostomi</taxon>
        <taxon>Mammalia</taxon>
        <taxon>Eutheria</taxon>
        <taxon>Laurasiatheria</taxon>
        <taxon>Chiroptera</taxon>
        <taxon>Yinpterochiroptera</taxon>
        <taxon>Pteropodoidea</taxon>
        <taxon>Pteropodidae</taxon>
        <taxon>Rousettinae</taxon>
        <taxon>Rousettus</taxon>
    </lineage>
</organism>
<sequence length="122" mass="12625">MMASGVDCGITSPALISLEDKTYNGDLGCQSQRSAAPWHTLGGTALPGEPRPGSRLEGLGRALKTEEPHCCAPCQGRSRRVLGGRAMLRDGDAAVRRGRGGEGGCWGSPHAACHSLVAVNIC</sequence>
<comment type="caution">
    <text evidence="1">The sequence shown here is derived from an EMBL/GenBank/DDBJ whole genome shotgun (WGS) entry which is preliminary data.</text>
</comment>
<keyword evidence="2" id="KW-1185">Reference proteome</keyword>
<accession>A0A7J8CHS9</accession>
<gene>
    <name evidence="1" type="ORF">HJG63_008979</name>
</gene>
<evidence type="ECO:0000313" key="1">
    <source>
        <dbReference type="EMBL" id="KAF6410420.1"/>
    </source>
</evidence>
<proteinExistence type="predicted"/>
<dbReference type="Proteomes" id="UP000593571">
    <property type="component" value="Unassembled WGS sequence"/>
</dbReference>
<protein>
    <submittedName>
        <fullName evidence="1">Uncharacterized protein</fullName>
    </submittedName>
</protein>